<evidence type="ECO:0008006" key="3">
    <source>
        <dbReference type="Google" id="ProtNLM"/>
    </source>
</evidence>
<dbReference type="Proteomes" id="UP000319411">
    <property type="component" value="Chromosome"/>
</dbReference>
<evidence type="ECO:0000313" key="2">
    <source>
        <dbReference type="Proteomes" id="UP000319411"/>
    </source>
</evidence>
<dbReference type="EMBL" id="CP032702">
    <property type="protein sequence ID" value="QDY41657.1"/>
    <property type="molecule type" value="Genomic_DNA"/>
</dbReference>
<dbReference type="KEGG" id="pdis:D8B20_07030"/>
<dbReference type="OrthoDB" id="6629090at2"/>
<accession>A0A518XBR5</accession>
<name>A0A518XBR5_9GAMM</name>
<keyword evidence="2" id="KW-1185">Reference proteome</keyword>
<dbReference type="RefSeq" id="WP_145888194.1">
    <property type="nucleotide sequence ID" value="NZ_CP032702.1"/>
</dbReference>
<reference evidence="1 2" key="1">
    <citation type="submission" date="2018-10" db="EMBL/GenBank/DDBJ databases">
        <title>Genome Sequencing of Pantoea dispersa DSM 32899.</title>
        <authorList>
            <person name="Nawrath M."/>
            <person name="Ottenheim C."/>
            <person name="Wilm A."/>
            <person name="Zimmermann W."/>
            <person name="Wu J.C."/>
        </authorList>
    </citation>
    <scope>NUCLEOTIDE SEQUENCE [LARGE SCALE GENOMIC DNA]</scope>
    <source>
        <strain evidence="1 2">DSM 32899</strain>
    </source>
</reference>
<dbReference type="AlphaFoldDB" id="A0A518XBR5"/>
<protein>
    <recommendedName>
        <fullName evidence="3">DUF4056 domain-containing protein</fullName>
    </recommendedName>
</protein>
<proteinExistence type="predicted"/>
<sequence>MSRRADIIDGSKAERNAYGLVYTEVLGWIDLGHAQGTDIRQLWAQMLQGEAQSGLYYDVTYKQSMTGLKRHMTVGKSITWRLKKGLSYHQKQSVALAMMMTLAHRFEGLQASFPFSWATDSGFSGEDLVSDLLGFYRVVACMSNIFSHLKPVSEAAALRRWDHYGSIGSWKNQTFKPLLFPDPLAFPHSRPCFGQLPLFMRSVTPYHRWSSEDVSIIDPDRGFIHLGKRVINK</sequence>
<evidence type="ECO:0000313" key="1">
    <source>
        <dbReference type="EMBL" id="QDY41657.1"/>
    </source>
</evidence>
<gene>
    <name evidence="1" type="ORF">D8B20_07030</name>
</gene>
<organism evidence="1 2">
    <name type="scientific">Candidatus Pantoea soli</name>
    <dbReference type="NCBI Taxonomy" id="3098669"/>
    <lineage>
        <taxon>Bacteria</taxon>
        <taxon>Pseudomonadati</taxon>
        <taxon>Pseudomonadota</taxon>
        <taxon>Gammaproteobacteria</taxon>
        <taxon>Enterobacterales</taxon>
        <taxon>Erwiniaceae</taxon>
        <taxon>Pantoea</taxon>
    </lineage>
</organism>